<organism evidence="3 4">
    <name type="scientific">Bradyrhizobium erythrophlei</name>
    <dbReference type="NCBI Taxonomy" id="1437360"/>
    <lineage>
        <taxon>Bacteria</taxon>
        <taxon>Pseudomonadati</taxon>
        <taxon>Pseudomonadota</taxon>
        <taxon>Alphaproteobacteria</taxon>
        <taxon>Hyphomicrobiales</taxon>
        <taxon>Nitrobacteraceae</taxon>
        <taxon>Bradyrhizobium</taxon>
    </lineage>
</organism>
<dbReference type="InterPro" id="IPR006311">
    <property type="entry name" value="TAT_signal"/>
</dbReference>
<dbReference type="Proteomes" id="UP000189796">
    <property type="component" value="Chromosome I"/>
</dbReference>
<dbReference type="PANTHER" id="PTHR43802:SF1">
    <property type="entry name" value="IP11341P-RELATED"/>
    <property type="match status" value="1"/>
</dbReference>
<dbReference type="PROSITE" id="PS51318">
    <property type="entry name" value="TAT"/>
    <property type="match status" value="1"/>
</dbReference>
<dbReference type="PANTHER" id="PTHR43802">
    <property type="entry name" value="ENOYL-COA HYDRATASE"/>
    <property type="match status" value="1"/>
</dbReference>
<evidence type="ECO:0000313" key="4">
    <source>
        <dbReference type="Proteomes" id="UP000189796"/>
    </source>
</evidence>
<evidence type="ECO:0000256" key="1">
    <source>
        <dbReference type="ARBA" id="ARBA00005254"/>
    </source>
</evidence>
<protein>
    <submittedName>
        <fullName evidence="3">Enoyl-CoA hydratase/carnithine racemase</fullName>
    </submittedName>
</protein>
<dbReference type="EMBL" id="LT670817">
    <property type="protein sequence ID" value="SHH98837.1"/>
    <property type="molecule type" value="Genomic_DNA"/>
</dbReference>
<reference evidence="3 4" key="1">
    <citation type="submission" date="2016-11" db="EMBL/GenBank/DDBJ databases">
        <authorList>
            <person name="Jaros S."/>
            <person name="Januszkiewicz K."/>
            <person name="Wedrychowicz H."/>
        </authorList>
    </citation>
    <scope>NUCLEOTIDE SEQUENCE [LARGE SCALE GENOMIC DNA]</scope>
    <source>
        <strain evidence="3 4">GAS138</strain>
    </source>
</reference>
<dbReference type="CDD" id="cd06558">
    <property type="entry name" value="crotonase-like"/>
    <property type="match status" value="1"/>
</dbReference>
<dbReference type="Pfam" id="PF00378">
    <property type="entry name" value="ECH_1"/>
    <property type="match status" value="1"/>
</dbReference>
<dbReference type="AlphaFoldDB" id="A0A1M5XG65"/>
<dbReference type="Gene3D" id="3.90.226.10">
    <property type="entry name" value="2-enoyl-CoA Hydratase, Chain A, domain 1"/>
    <property type="match status" value="1"/>
</dbReference>
<evidence type="ECO:0000256" key="2">
    <source>
        <dbReference type="SAM" id="MobiDB-lite"/>
    </source>
</evidence>
<dbReference type="Gene3D" id="1.10.12.10">
    <property type="entry name" value="Lyase 2-enoyl-coa Hydratase, Chain A, domain 2"/>
    <property type="match status" value="1"/>
</dbReference>
<dbReference type="GO" id="GO:0003824">
    <property type="term" value="F:catalytic activity"/>
    <property type="evidence" value="ECO:0007669"/>
    <property type="project" value="UniProtKB-ARBA"/>
</dbReference>
<feature type="compositionally biased region" description="Low complexity" evidence="2">
    <location>
        <begin position="36"/>
        <end position="57"/>
    </location>
</feature>
<proteinExistence type="inferred from homology"/>
<feature type="region of interest" description="Disordered" evidence="2">
    <location>
        <begin position="36"/>
        <end position="60"/>
    </location>
</feature>
<dbReference type="InterPro" id="IPR029045">
    <property type="entry name" value="ClpP/crotonase-like_dom_sf"/>
</dbReference>
<name>A0A1M5XG65_9BRAD</name>
<gene>
    <name evidence="3" type="ORF">SAMN05443248_7317</name>
</gene>
<evidence type="ECO:0000313" key="3">
    <source>
        <dbReference type="EMBL" id="SHH98837.1"/>
    </source>
</evidence>
<accession>A0A1M5XG65</accession>
<dbReference type="InterPro" id="IPR014748">
    <property type="entry name" value="Enoyl-CoA_hydra_C"/>
</dbReference>
<dbReference type="NCBIfam" id="NF005126">
    <property type="entry name" value="PRK06563.1"/>
    <property type="match status" value="1"/>
</dbReference>
<comment type="similarity">
    <text evidence="1">Belongs to the enoyl-CoA hydratase/isomerase family.</text>
</comment>
<dbReference type="SUPFAM" id="SSF52096">
    <property type="entry name" value="ClpP/crotonase"/>
    <property type="match status" value="1"/>
</dbReference>
<dbReference type="InterPro" id="IPR001753">
    <property type="entry name" value="Enoyl-CoA_hydra/iso"/>
</dbReference>
<sequence length="314" mass="33219">MTTSRNNRPLPGIDRRDLMTAGLGAVTLAAGISSGQAQTQTQVQPTPTAPAPTAGAGKVRTEQRGPVLLIGIDRPQTRNLIDPAIIIGVGKALYQLEHDDGLRVAVLHGIGPDFSMGIDPPAFIAAVQAGIIPVKDPDFISILELAPPIRTKPLVVAVQGGTQFAGHEYFLAADIRVAASDTVFRQAEVTRGSFPGGGATVRFTREAGWANAMRYMLTGDTWGAEEAHRMGLVQEVTPPGKQLDVAIELAKKVAAVAPLGVRATLASSRQALAAEETTALAAVQPTFSRLQQTEDFKESQRALREGRPPVFRGV</sequence>